<dbReference type="PANTHER" id="PTHR15922">
    <property type="entry name" value="NEUROBLASTOMA-AMPLIFIED SEQUENCE"/>
    <property type="match status" value="1"/>
</dbReference>
<dbReference type="Pfam" id="PF08314">
    <property type="entry name" value="Sec39"/>
    <property type="match status" value="1"/>
</dbReference>
<dbReference type="AlphaFoldDB" id="A0AAJ5Z1H0"/>
<dbReference type="Proteomes" id="UP001219567">
    <property type="component" value="Chromosome 5"/>
</dbReference>
<evidence type="ECO:0000256" key="5">
    <source>
        <dbReference type="SAM" id="MobiDB-lite"/>
    </source>
</evidence>
<dbReference type="GO" id="GO:0006890">
    <property type="term" value="P:retrograde vesicle-mediated transport, Golgi to endoplasmic reticulum"/>
    <property type="evidence" value="ECO:0007669"/>
    <property type="project" value="InterPro"/>
</dbReference>
<evidence type="ECO:0000259" key="6">
    <source>
        <dbReference type="Pfam" id="PF08314"/>
    </source>
</evidence>
<evidence type="ECO:0000313" key="7">
    <source>
        <dbReference type="EMBL" id="WFD00555.1"/>
    </source>
</evidence>
<organism evidence="7 8">
    <name type="scientific">Malassezia yamatoensis</name>
    <dbReference type="NCBI Taxonomy" id="253288"/>
    <lineage>
        <taxon>Eukaryota</taxon>
        <taxon>Fungi</taxon>
        <taxon>Dikarya</taxon>
        <taxon>Basidiomycota</taxon>
        <taxon>Ustilaginomycotina</taxon>
        <taxon>Malasseziomycetes</taxon>
        <taxon>Malasseziales</taxon>
        <taxon>Malasseziaceae</taxon>
        <taxon>Malassezia</taxon>
    </lineage>
</organism>
<evidence type="ECO:0000256" key="2">
    <source>
        <dbReference type="ARBA" id="ARBA00022448"/>
    </source>
</evidence>
<dbReference type="PANTHER" id="PTHR15922:SF2">
    <property type="entry name" value="NBAS SUBUNIT OF NRZ TETHERING COMPLEX"/>
    <property type="match status" value="1"/>
</dbReference>
<keyword evidence="4" id="KW-0653">Protein transport</keyword>
<gene>
    <name evidence="7" type="ORF">MYAM1_003304</name>
</gene>
<accession>A0AAJ5Z1H0</accession>
<reference evidence="7 8" key="1">
    <citation type="submission" date="2023-03" db="EMBL/GenBank/DDBJ databases">
        <title>Mating type loci evolution in Malassezia.</title>
        <authorList>
            <person name="Coelho M.A."/>
        </authorList>
    </citation>
    <scope>NUCLEOTIDE SEQUENCE [LARGE SCALE GENOMIC DNA]</scope>
    <source>
        <strain evidence="7 8">CBS 9725</strain>
    </source>
</reference>
<feature type="region of interest" description="Disordered" evidence="5">
    <location>
        <begin position="834"/>
        <end position="875"/>
    </location>
</feature>
<keyword evidence="8" id="KW-1185">Reference proteome</keyword>
<evidence type="ECO:0000256" key="4">
    <source>
        <dbReference type="ARBA" id="ARBA00022927"/>
    </source>
</evidence>
<protein>
    <recommendedName>
        <fullName evidence="6">Sec39 domain-containing protein</fullName>
    </recommendedName>
</protein>
<name>A0AAJ5Z1H0_9BASI</name>
<proteinExistence type="predicted"/>
<keyword evidence="3" id="KW-0256">Endoplasmic reticulum</keyword>
<evidence type="ECO:0000256" key="1">
    <source>
        <dbReference type="ARBA" id="ARBA00004240"/>
    </source>
</evidence>
<dbReference type="InterPro" id="IPR013244">
    <property type="entry name" value="Sec39_domain"/>
</dbReference>
<comment type="subcellular location">
    <subcellularLocation>
        <location evidence="1">Endoplasmic reticulum</location>
    </subcellularLocation>
</comment>
<sequence>MLQEGDTEVRRAFLDELPASCDKVLDRLNKIDDAWWVLAASIAAVRAGQASWTVAEAMRVLTDAASRTASMDLAIQHEVDQGQEALEAWLKQSSDRLPKLILRRQVWHMQWLLRISLSDHARIHDDLVSLAGRPLSEHAHGLCLVGNAVGLRALLGAHVAVARALFPYRFSLLHTLIVAGGVLGEELYGLRLLPGTRMPVEDQETGAWIELAAKDLAPSAAAGLWVENASVHTVLLRQNLVTEIPSPPTPPKALSTWYLEIVHELESQLGLIHAACSLAEAAVRLSLVPLRPVAHELRFLRLLHHTQTSHTPWTSAMLHTADARTIVQSVVAQPHSVEKVVQMLCENVAPFLKHGNYADPGAFRDASDSEIAVQCAFLVLELHTKSSLEIAVHMVHQSISQQDLKLRLALAIIVSCEKITDEAYDLLHSLSLLDAAKTDKQIATPLAEVLAYTDKISTRAFYDLLSCSSVSDVQHTLQYLAICIEVGQLFQRHSLAFPAKFYMALDEERTKSFCTAIQKRARANDAWLNSRLDDLAPYVTQNSHNIRLFPQETPVWLMTNLLANRTFGCYAAVASYFCTSSKFHYTKEFVAQLALDAAHKWIHQAQSCDPIQAPFQYATECLAEAPQTAVIVQEQQFLTAVGQLARYNLPSLHDVHQLLTPDEIRHTDDRLKIFAHLLAFHPTAYRAPQIRTLARSLCESSDSSWEMPQSVRDVHINAMLTESAASFNDFSAARDLCERTVGAVKAFPRDPLHESAYDVAWRACFQLAKAPELCDSRVKSFAFSQAMHLAPSSQIAGIVEVWRRDPPEVFLPQPPRQESRTSLARFLPPGILRGSTVKSRPDSRGASPSKPRETRSLLDDLQGDSPGSRPSAILPSTASLRDVVNTSLTRGMGWWMGGNESLQQHPP</sequence>
<keyword evidence="2" id="KW-0813">Transport</keyword>
<feature type="domain" description="Sec39" evidence="6">
    <location>
        <begin position="557"/>
        <end position="804"/>
    </location>
</feature>
<dbReference type="GO" id="GO:0070939">
    <property type="term" value="C:Dsl1/NZR complex"/>
    <property type="evidence" value="ECO:0007669"/>
    <property type="project" value="TreeGrafter"/>
</dbReference>
<evidence type="ECO:0000313" key="8">
    <source>
        <dbReference type="Proteomes" id="UP001219567"/>
    </source>
</evidence>
<evidence type="ECO:0000256" key="3">
    <source>
        <dbReference type="ARBA" id="ARBA00022824"/>
    </source>
</evidence>
<dbReference type="GO" id="GO:0000149">
    <property type="term" value="F:SNARE binding"/>
    <property type="evidence" value="ECO:0007669"/>
    <property type="project" value="TreeGrafter"/>
</dbReference>
<dbReference type="GO" id="GO:0015031">
    <property type="term" value="P:protein transport"/>
    <property type="evidence" value="ECO:0007669"/>
    <property type="project" value="UniProtKB-KW"/>
</dbReference>
<dbReference type="EMBL" id="CP119947">
    <property type="protein sequence ID" value="WFD00555.1"/>
    <property type="molecule type" value="Genomic_DNA"/>
</dbReference>